<dbReference type="STRING" id="768710.DesyoDRAFT_4512"/>
<dbReference type="EMBL" id="CM001441">
    <property type="protein sequence ID" value="EHQ91466.1"/>
    <property type="molecule type" value="Genomic_DNA"/>
</dbReference>
<dbReference type="InterPro" id="IPR005793">
    <property type="entry name" value="Formyl_trans_C"/>
</dbReference>
<dbReference type="RefSeq" id="WP_007786412.1">
    <property type="nucleotide sequence ID" value="NZ_CM001441.1"/>
</dbReference>
<evidence type="ECO:0000256" key="6">
    <source>
        <dbReference type="ARBA" id="ARBA00022917"/>
    </source>
</evidence>
<evidence type="ECO:0000256" key="7">
    <source>
        <dbReference type="ARBA" id="ARBA00048558"/>
    </source>
</evidence>
<dbReference type="PANTHER" id="PTHR11138">
    <property type="entry name" value="METHIONYL-TRNA FORMYLTRANSFERASE"/>
    <property type="match status" value="1"/>
</dbReference>
<proteinExistence type="inferred from homology"/>
<dbReference type="PANTHER" id="PTHR11138:SF5">
    <property type="entry name" value="METHIONYL-TRNA FORMYLTRANSFERASE, MITOCHONDRIAL"/>
    <property type="match status" value="1"/>
</dbReference>
<evidence type="ECO:0000259" key="9">
    <source>
        <dbReference type="Pfam" id="PF00551"/>
    </source>
</evidence>
<comment type="similarity">
    <text evidence="2 8">Belongs to the Fmt family.</text>
</comment>
<dbReference type="FunFam" id="3.40.50.12230:FF:000001">
    <property type="entry name" value="Methionyl-tRNA formyltransferase"/>
    <property type="match status" value="1"/>
</dbReference>
<dbReference type="InterPro" id="IPR036477">
    <property type="entry name" value="Formyl_transf_N_sf"/>
</dbReference>
<dbReference type="SUPFAM" id="SSF50486">
    <property type="entry name" value="FMT C-terminal domain-like"/>
    <property type="match status" value="1"/>
</dbReference>
<dbReference type="NCBIfam" id="TIGR00460">
    <property type="entry name" value="fmt"/>
    <property type="match status" value="1"/>
</dbReference>
<dbReference type="HOGENOM" id="CLU_033347_1_1_9"/>
<keyword evidence="6 8" id="KW-0648">Protein biosynthesis</keyword>
<evidence type="ECO:0000259" key="10">
    <source>
        <dbReference type="Pfam" id="PF02911"/>
    </source>
</evidence>
<name>H5XXW3_9FIRM</name>
<dbReference type="HAMAP" id="MF_00182">
    <property type="entry name" value="Formyl_trans"/>
    <property type="match status" value="1"/>
</dbReference>
<feature type="binding site" evidence="8">
    <location>
        <begin position="109"/>
        <end position="112"/>
    </location>
    <ligand>
        <name>(6S)-5,6,7,8-tetrahydrofolate</name>
        <dbReference type="ChEBI" id="CHEBI:57453"/>
    </ligand>
</feature>
<feature type="domain" description="Formyl transferase C-terminal" evidence="10">
    <location>
        <begin position="203"/>
        <end position="313"/>
    </location>
</feature>
<dbReference type="InterPro" id="IPR037022">
    <property type="entry name" value="Formyl_trans_C_sf"/>
</dbReference>
<evidence type="ECO:0000256" key="3">
    <source>
        <dbReference type="ARBA" id="ARBA00012261"/>
    </source>
</evidence>
<keyword evidence="12" id="KW-1185">Reference proteome</keyword>
<dbReference type="InterPro" id="IPR011034">
    <property type="entry name" value="Formyl_transferase-like_C_sf"/>
</dbReference>
<feature type="domain" description="Formyl transferase N-terminal" evidence="9">
    <location>
        <begin position="1"/>
        <end position="180"/>
    </location>
</feature>
<dbReference type="eggNOG" id="COG0223">
    <property type="taxonomic scope" value="Bacteria"/>
</dbReference>
<dbReference type="Gene3D" id="3.10.25.10">
    <property type="entry name" value="Formyl transferase, C-terminal domain"/>
    <property type="match status" value="1"/>
</dbReference>
<dbReference type="InterPro" id="IPR005794">
    <property type="entry name" value="Fmt"/>
</dbReference>
<evidence type="ECO:0000256" key="1">
    <source>
        <dbReference type="ARBA" id="ARBA00002606"/>
    </source>
</evidence>
<dbReference type="InterPro" id="IPR001555">
    <property type="entry name" value="GART_AS"/>
</dbReference>
<dbReference type="CDD" id="cd08646">
    <property type="entry name" value="FMT_core_Met-tRNA-FMT_N"/>
    <property type="match status" value="1"/>
</dbReference>
<evidence type="ECO:0000256" key="5">
    <source>
        <dbReference type="ARBA" id="ARBA00022679"/>
    </source>
</evidence>
<evidence type="ECO:0000313" key="11">
    <source>
        <dbReference type="EMBL" id="EHQ91466.1"/>
    </source>
</evidence>
<sequence>MRIVFMGTPDFAVPTLRALVSAGHDVAGVFTQPDRPAGRGKNLKPSPVKIAAGELGLPVFQPERIKTPESIRQLKDLAPESIIVVAYGQILSREILQLPGKGCINVHASLLPAYRGAAPIHWAVINGESFTGVTIMLMDEGLDTGDMLLKREIPIAHESTTGEIHDKLAIVGAELLIETLHELEMGGIIPTPQTGDSNYAPLLKREHERLDWTRRAAELHDQIRGLNPWPGAFSSFRGENLKIWRSTPFLQHDGIAPGMEAEDFERVLTDPGQIIQVVGDSLLVQTGEGILRVLEVQPAGKRVMAARDFFNGRHGQVGEKFD</sequence>
<dbReference type="Pfam" id="PF00551">
    <property type="entry name" value="Formyl_trans_N"/>
    <property type="match status" value="1"/>
</dbReference>
<accession>H5XXW3</accession>
<dbReference type="OrthoDB" id="9802815at2"/>
<dbReference type="GO" id="GO:0004479">
    <property type="term" value="F:methionyl-tRNA formyltransferase activity"/>
    <property type="evidence" value="ECO:0007669"/>
    <property type="project" value="UniProtKB-UniRule"/>
</dbReference>
<comment type="catalytic activity">
    <reaction evidence="7 8">
        <text>L-methionyl-tRNA(fMet) + (6R)-10-formyltetrahydrofolate = N-formyl-L-methionyl-tRNA(fMet) + (6S)-5,6,7,8-tetrahydrofolate + H(+)</text>
        <dbReference type="Rhea" id="RHEA:24380"/>
        <dbReference type="Rhea" id="RHEA-COMP:9952"/>
        <dbReference type="Rhea" id="RHEA-COMP:9953"/>
        <dbReference type="ChEBI" id="CHEBI:15378"/>
        <dbReference type="ChEBI" id="CHEBI:57453"/>
        <dbReference type="ChEBI" id="CHEBI:78530"/>
        <dbReference type="ChEBI" id="CHEBI:78844"/>
        <dbReference type="ChEBI" id="CHEBI:195366"/>
        <dbReference type="EC" id="2.1.2.9"/>
    </reaction>
</comment>
<protein>
    <recommendedName>
        <fullName evidence="4 8">Methionyl-tRNA formyltransferase</fullName>
        <ecNumber evidence="3 8">2.1.2.9</ecNumber>
    </recommendedName>
</protein>
<dbReference type="InterPro" id="IPR041711">
    <property type="entry name" value="Met-tRNA-FMT_N"/>
</dbReference>
<dbReference type="SUPFAM" id="SSF53328">
    <property type="entry name" value="Formyltransferase"/>
    <property type="match status" value="1"/>
</dbReference>
<dbReference type="PROSITE" id="PS00373">
    <property type="entry name" value="GART"/>
    <property type="match status" value="1"/>
</dbReference>
<dbReference type="InterPro" id="IPR044135">
    <property type="entry name" value="Met-tRNA-FMT_C"/>
</dbReference>
<dbReference type="GO" id="GO:0005829">
    <property type="term" value="C:cytosol"/>
    <property type="evidence" value="ECO:0007669"/>
    <property type="project" value="TreeGrafter"/>
</dbReference>
<evidence type="ECO:0000256" key="4">
    <source>
        <dbReference type="ARBA" id="ARBA00016014"/>
    </source>
</evidence>
<dbReference type="Proteomes" id="UP000005104">
    <property type="component" value="Chromosome"/>
</dbReference>
<evidence type="ECO:0000313" key="12">
    <source>
        <dbReference type="Proteomes" id="UP000005104"/>
    </source>
</evidence>
<dbReference type="CDD" id="cd08704">
    <property type="entry name" value="Met_tRNA_FMT_C"/>
    <property type="match status" value="1"/>
</dbReference>
<gene>
    <name evidence="8" type="primary">fmt</name>
    <name evidence="11" type="ORF">DesyoDRAFT_4512</name>
</gene>
<evidence type="ECO:0000256" key="2">
    <source>
        <dbReference type="ARBA" id="ARBA00010699"/>
    </source>
</evidence>
<dbReference type="AlphaFoldDB" id="H5XXW3"/>
<reference evidence="11 12" key="1">
    <citation type="submission" date="2011-11" db="EMBL/GenBank/DDBJ databases">
        <title>The Noncontiguous Finished genome of Desulfosporosinus youngiae DSM 17734.</title>
        <authorList>
            <consortium name="US DOE Joint Genome Institute (JGI-PGF)"/>
            <person name="Lucas S."/>
            <person name="Han J."/>
            <person name="Lapidus A."/>
            <person name="Cheng J.-F."/>
            <person name="Goodwin L."/>
            <person name="Pitluck S."/>
            <person name="Peters L."/>
            <person name="Ovchinnikova G."/>
            <person name="Lu M."/>
            <person name="Land M.L."/>
            <person name="Hauser L."/>
            <person name="Pester M."/>
            <person name="Spring S."/>
            <person name="Ollivier B."/>
            <person name="Rattei T."/>
            <person name="Klenk H.-P."/>
            <person name="Wagner M."/>
            <person name="Loy A."/>
            <person name="Woyke T.J."/>
        </authorList>
    </citation>
    <scope>NUCLEOTIDE SEQUENCE [LARGE SCALE GENOMIC DNA]</scope>
    <source>
        <strain evidence="11 12">DSM 17734</strain>
    </source>
</reference>
<dbReference type="Gene3D" id="3.40.50.170">
    <property type="entry name" value="Formyl transferase, N-terminal domain"/>
    <property type="match status" value="1"/>
</dbReference>
<evidence type="ECO:0000256" key="8">
    <source>
        <dbReference type="HAMAP-Rule" id="MF_00182"/>
    </source>
</evidence>
<dbReference type="Pfam" id="PF02911">
    <property type="entry name" value="Formyl_trans_C"/>
    <property type="match status" value="1"/>
</dbReference>
<dbReference type="EC" id="2.1.2.9" evidence="3 8"/>
<keyword evidence="5 8" id="KW-0808">Transferase</keyword>
<dbReference type="InterPro" id="IPR002376">
    <property type="entry name" value="Formyl_transf_N"/>
</dbReference>
<comment type="function">
    <text evidence="1 8">Attaches a formyl group to the free amino group of methionyl-tRNA(fMet). The formyl group appears to play a dual role in the initiator identity of N-formylmethionyl-tRNA by promoting its recognition by IF2 and preventing the misappropriation of this tRNA by the elongation apparatus.</text>
</comment>
<organism evidence="11 12">
    <name type="scientific">Desulfosporosinus youngiae DSM 17734</name>
    <dbReference type="NCBI Taxonomy" id="768710"/>
    <lineage>
        <taxon>Bacteria</taxon>
        <taxon>Bacillati</taxon>
        <taxon>Bacillota</taxon>
        <taxon>Clostridia</taxon>
        <taxon>Eubacteriales</taxon>
        <taxon>Desulfitobacteriaceae</taxon>
        <taxon>Desulfosporosinus</taxon>
    </lineage>
</organism>